<dbReference type="Proteomes" id="UP000053268">
    <property type="component" value="Unassembled WGS sequence"/>
</dbReference>
<evidence type="ECO:0000256" key="1">
    <source>
        <dbReference type="SAM" id="MobiDB-lite"/>
    </source>
</evidence>
<evidence type="ECO:0000259" key="3">
    <source>
        <dbReference type="Pfam" id="PF16077"/>
    </source>
</evidence>
<dbReference type="Gene3D" id="2.10.90.10">
    <property type="entry name" value="Cystine-knot cytokines"/>
    <property type="match status" value="1"/>
</dbReference>
<dbReference type="SUPFAM" id="SSF57501">
    <property type="entry name" value="Cystine-knot cytokines"/>
    <property type="match status" value="1"/>
</dbReference>
<sequence length="307" mass="33496">MAIALAIFIVSVASLQMTTPAVTKNVAVDTPPIVFPGPVEPNDLKKVKPEEPEECKGKTYCLVRPADFPEDEFNEMFKDANIVPQPSLVLDNMLTNRQGDPEETDDCDSDVEYRPLYQVRGKRDDDWSYVVQAPKQNFVQRVRLETCKNTEASCFNALHLTSDIKTSCKQKYNKWEVLVKNDKNDTKTITVELPVCCSCVYKTTSFQNRFGIDKKMTTAKTPAKEGKALCILGAPGVRGSYVGFSSGWGAYPLNPSVPPTHHGEATGTLAFSSETSPASAAEAAPTIGEGLPSTSGAGSPRIQRPIL</sequence>
<feature type="chain" id="PRO_5008264221" description="Spaetzle domain-containing protein" evidence="2">
    <location>
        <begin position="24"/>
        <end position="307"/>
    </location>
</feature>
<feature type="region of interest" description="Disordered" evidence="1">
    <location>
        <begin position="259"/>
        <end position="307"/>
    </location>
</feature>
<feature type="domain" description="Spaetzle" evidence="3">
    <location>
        <begin position="107"/>
        <end position="200"/>
    </location>
</feature>
<gene>
    <name evidence="4" type="ORF">RR46_02871</name>
</gene>
<dbReference type="InterPro" id="IPR032104">
    <property type="entry name" value="Spaetzle"/>
</dbReference>
<protein>
    <recommendedName>
        <fullName evidence="3">Spaetzle domain-containing protein</fullName>
    </recommendedName>
</protein>
<keyword evidence="5" id="KW-1185">Reference proteome</keyword>
<keyword evidence="2" id="KW-0732">Signal</keyword>
<organism evidence="4 5">
    <name type="scientific">Papilio xuthus</name>
    <name type="common">Asian swallowtail butterfly</name>
    <dbReference type="NCBI Taxonomy" id="66420"/>
    <lineage>
        <taxon>Eukaryota</taxon>
        <taxon>Metazoa</taxon>
        <taxon>Ecdysozoa</taxon>
        <taxon>Arthropoda</taxon>
        <taxon>Hexapoda</taxon>
        <taxon>Insecta</taxon>
        <taxon>Pterygota</taxon>
        <taxon>Neoptera</taxon>
        <taxon>Endopterygota</taxon>
        <taxon>Lepidoptera</taxon>
        <taxon>Glossata</taxon>
        <taxon>Ditrysia</taxon>
        <taxon>Papilionoidea</taxon>
        <taxon>Papilionidae</taxon>
        <taxon>Papilioninae</taxon>
        <taxon>Papilio</taxon>
    </lineage>
</organism>
<reference evidence="4 5" key="1">
    <citation type="journal article" date="2015" name="Nat. Commun.">
        <title>Outbred genome sequencing and CRISPR/Cas9 gene editing in butterflies.</title>
        <authorList>
            <person name="Li X."/>
            <person name="Fan D."/>
            <person name="Zhang W."/>
            <person name="Liu G."/>
            <person name="Zhang L."/>
            <person name="Zhao L."/>
            <person name="Fang X."/>
            <person name="Chen L."/>
            <person name="Dong Y."/>
            <person name="Chen Y."/>
            <person name="Ding Y."/>
            <person name="Zhao R."/>
            <person name="Feng M."/>
            <person name="Zhu Y."/>
            <person name="Feng Y."/>
            <person name="Jiang X."/>
            <person name="Zhu D."/>
            <person name="Xiang H."/>
            <person name="Feng X."/>
            <person name="Li S."/>
            <person name="Wang J."/>
            <person name="Zhang G."/>
            <person name="Kronforst M.R."/>
            <person name="Wang W."/>
        </authorList>
    </citation>
    <scope>NUCLEOTIDE SEQUENCE [LARGE SCALE GENOMIC DNA]</scope>
    <source>
        <strain evidence="4">Ya'a_city_454_Px</strain>
        <tissue evidence="4">Whole body</tissue>
    </source>
</reference>
<dbReference type="InterPro" id="IPR029034">
    <property type="entry name" value="Cystine-knot_cytokine"/>
</dbReference>
<feature type="signal peptide" evidence="2">
    <location>
        <begin position="1"/>
        <end position="23"/>
    </location>
</feature>
<evidence type="ECO:0000313" key="4">
    <source>
        <dbReference type="EMBL" id="KPJ02944.1"/>
    </source>
</evidence>
<dbReference type="EMBL" id="KQ459220">
    <property type="protein sequence ID" value="KPJ02944.1"/>
    <property type="molecule type" value="Genomic_DNA"/>
</dbReference>
<name>A0A194QBZ8_PAPXU</name>
<feature type="compositionally biased region" description="Low complexity" evidence="1">
    <location>
        <begin position="272"/>
        <end position="286"/>
    </location>
</feature>
<accession>A0A194QBZ8</accession>
<proteinExistence type="predicted"/>
<dbReference type="Pfam" id="PF16077">
    <property type="entry name" value="Spaetzle"/>
    <property type="match status" value="1"/>
</dbReference>
<evidence type="ECO:0000256" key="2">
    <source>
        <dbReference type="SAM" id="SignalP"/>
    </source>
</evidence>
<dbReference type="AlphaFoldDB" id="A0A194QBZ8"/>
<evidence type="ECO:0000313" key="5">
    <source>
        <dbReference type="Proteomes" id="UP000053268"/>
    </source>
</evidence>